<keyword evidence="5" id="KW-0119">Carbohydrate metabolism</keyword>
<evidence type="ECO:0000259" key="6">
    <source>
        <dbReference type="PROSITE" id="PS51166"/>
    </source>
</evidence>
<keyword evidence="4 7" id="KW-0808">Transferase</keyword>
<evidence type="ECO:0000256" key="4">
    <source>
        <dbReference type="ARBA" id="ARBA00022679"/>
    </source>
</evidence>
<evidence type="ECO:0000256" key="5">
    <source>
        <dbReference type="ARBA" id="ARBA00023277"/>
    </source>
</evidence>
<name>A0ABS6YAW6_9BACT</name>
<organism evidence="7 8">
    <name type="scientific">Hoylesella nanceiensis</name>
    <dbReference type="NCBI Taxonomy" id="425941"/>
    <lineage>
        <taxon>Bacteria</taxon>
        <taxon>Pseudomonadati</taxon>
        <taxon>Bacteroidota</taxon>
        <taxon>Bacteroidia</taxon>
        <taxon>Bacteroidales</taxon>
        <taxon>Prevotellaceae</taxon>
        <taxon>Hoylesella</taxon>
    </lineage>
</organism>
<dbReference type="PANTHER" id="PTHR32518:SF3">
    <property type="entry name" value="4-ALPHA-GLUCANOTRANSFERASE"/>
    <property type="match status" value="1"/>
</dbReference>
<dbReference type="SMART" id="SM01065">
    <property type="entry name" value="CBM_2"/>
    <property type="match status" value="1"/>
</dbReference>
<proteinExistence type="predicted"/>
<dbReference type="EC" id="2.4.1.25" evidence="7"/>
<keyword evidence="8" id="KW-1185">Reference proteome</keyword>
<evidence type="ECO:0000313" key="8">
    <source>
        <dbReference type="Proteomes" id="UP000788426"/>
    </source>
</evidence>
<dbReference type="Pfam" id="PF02446">
    <property type="entry name" value="Glyco_hydro_77"/>
    <property type="match status" value="1"/>
</dbReference>
<protein>
    <submittedName>
        <fullName evidence="7">4-alpha-glucanotransferase</fullName>
        <ecNumber evidence="7">2.4.1.25</ecNumber>
    </submittedName>
</protein>
<accession>A0ABS6YAW6</accession>
<comment type="subcellular location">
    <subcellularLocation>
        <location evidence="1">Cytoplasm</location>
    </subcellularLocation>
</comment>
<dbReference type="EMBL" id="JAHXCT010000002">
    <property type="protein sequence ID" value="MBW4768714.1"/>
    <property type="molecule type" value="Genomic_DNA"/>
</dbReference>
<dbReference type="PANTHER" id="PTHR32518">
    <property type="match status" value="1"/>
</dbReference>
<dbReference type="RefSeq" id="WP_219479667.1">
    <property type="nucleotide sequence ID" value="NZ_JAHXCT010000002.1"/>
</dbReference>
<feature type="domain" description="CBM20" evidence="6">
    <location>
        <begin position="130"/>
        <end position="237"/>
    </location>
</feature>
<evidence type="ECO:0000256" key="1">
    <source>
        <dbReference type="ARBA" id="ARBA00004496"/>
    </source>
</evidence>
<evidence type="ECO:0000313" key="7">
    <source>
        <dbReference type="EMBL" id="MBW4768714.1"/>
    </source>
</evidence>
<dbReference type="GO" id="GO:0004134">
    <property type="term" value="F:4-alpha-glucanotransferase activity"/>
    <property type="evidence" value="ECO:0007669"/>
    <property type="project" value="UniProtKB-EC"/>
</dbReference>
<dbReference type="InterPro" id="IPR002044">
    <property type="entry name" value="CBM20"/>
</dbReference>
<gene>
    <name evidence="7" type="ORF">KZO38_02925</name>
</gene>
<dbReference type="PROSITE" id="PS51166">
    <property type="entry name" value="CBM20"/>
    <property type="match status" value="1"/>
</dbReference>
<reference evidence="7 8" key="1">
    <citation type="submission" date="2021-07" db="EMBL/GenBank/DDBJ databases">
        <title>Genomic diversity and antimicrobial resistance of Prevotella spp. isolated from chronic lung disease airways.</title>
        <authorList>
            <person name="Webb K.A."/>
            <person name="Olagoke O.S."/>
            <person name="Baird T."/>
            <person name="Neill J."/>
            <person name="Pham A."/>
            <person name="Wells T.J."/>
            <person name="Ramsay K.A."/>
            <person name="Bell S.C."/>
            <person name="Sarovich D.S."/>
            <person name="Price E.P."/>
        </authorList>
    </citation>
    <scope>NUCLEOTIDE SEQUENCE [LARGE SCALE GENOMIC DNA]</scope>
    <source>
        <strain evidence="7 8">SCHI0011.S.12</strain>
    </source>
</reference>
<dbReference type="Proteomes" id="UP000788426">
    <property type="component" value="Unassembled WGS sequence"/>
</dbReference>
<evidence type="ECO:0000256" key="3">
    <source>
        <dbReference type="ARBA" id="ARBA00022676"/>
    </source>
</evidence>
<evidence type="ECO:0000256" key="2">
    <source>
        <dbReference type="ARBA" id="ARBA00022490"/>
    </source>
</evidence>
<sequence length="901" mass="106066">MDASNITFHIQYSTTYGEELLLNLVYFDKKGAQQTSVYRMNTYDGHNWRVHIQQLPSTDIKAFHYYYSVEKDAKVIKSEWQVQTHLFYLNTLCGKSYEVFDIWTDAPQDTYLYSSAFTNCINQRETKALEPNSYDITLRLVVHAPQLRSFERLAVVGNLDVLGAWNINKALAMTEQQHNEWVIDINASSFIGEKIEFKFVAINTQNQSLSLWETENNRSISIPIINKGKTLVYSLNQAFFDICDIRLAGTLIPLFSLRTNNSFGIGDFGDLKRMIDFMSCTNQRVLQLLPINDTTASHTWKDSYPYSCVSVFALHPQYINLKALPSLKDEKLYRHFQKLQKELNGLESLDYEKVNNAKNEYLSLLYKQEGAKILASKEFATFFENNQEWLVPYARFCSLRDQYKTPLFSNWGEHKQWKESWRKPLSNPKSKEYKEVAYYYFVQYLLFSQMQEAHAYALHKQVILKGDIPIGVDRHSCDVWVEPKYFNLNSQAGAPPDAFSANGQNWGFPTYNWSEMLKDNCAWWTKRFQHMSQFFDAYRIDHVLGFFRIWSIPYHSIHGLLGQFEPALGLSKDEIEAYGLRFQEKLFTTPFIAEWVIERVFKEHSEEVKEKYLELDHDDIYRIKPAFDTQRKIAKAFEGKHSDKDNWLREGLFTLVSNVLFIQDNHNPHLFHPRITAQQNHMYEALWQHDKDSFNRLYEDYYYKRNNQYWYCEAMKKLPTLVQATKMLVCAEDLGMVPTCVQWVMNELRIFSLEIQSMPKDFNVRFGHLNRNPYRSVATISTHDMPTLRLWWDENEEQTQDYYNNMLYHSGKAPHPLTGQLAQEIIEKHLQSPSALCVISLQDWLSMNEKIRLSDPQSERINIPSNPNHYWKYRMHITIEDLIANHELVNSIAEMIRLSGR</sequence>
<dbReference type="InterPro" id="IPR003385">
    <property type="entry name" value="Glyco_hydro_77"/>
</dbReference>
<comment type="caution">
    <text evidence="7">The sequence shown here is derived from an EMBL/GenBank/DDBJ whole genome shotgun (WGS) entry which is preliminary data.</text>
</comment>
<keyword evidence="3 7" id="KW-0328">Glycosyltransferase</keyword>
<dbReference type="Pfam" id="PF00686">
    <property type="entry name" value="CBM_20"/>
    <property type="match status" value="1"/>
</dbReference>
<keyword evidence="2" id="KW-0963">Cytoplasm</keyword>